<dbReference type="OrthoDB" id="9803716at2"/>
<evidence type="ECO:0000313" key="1">
    <source>
        <dbReference type="EMBL" id="KAB1639845.1"/>
    </source>
</evidence>
<organism evidence="1 2">
    <name type="scientific">Pseudoclavibacter terrae</name>
    <dbReference type="NCBI Taxonomy" id="1530195"/>
    <lineage>
        <taxon>Bacteria</taxon>
        <taxon>Bacillati</taxon>
        <taxon>Actinomycetota</taxon>
        <taxon>Actinomycetes</taxon>
        <taxon>Micrococcales</taxon>
        <taxon>Microbacteriaceae</taxon>
        <taxon>Pseudoclavibacter</taxon>
    </lineage>
</organism>
<sequence>MNALEQAEKRVRDAQADVEAKRQVFAAARARSSAVTPGGLEDVDHGVLSGTTRKFSQRANTRRMNAYDAEARAAGALDVAEKALEAAHRGVELAHQNAPIEYTREQLEAATHVRTWRGWERIVRVNRSSVKVFRAAGEDDLVKLAKILEVR</sequence>
<comment type="caution">
    <text evidence="1">The sequence shown here is derived from an EMBL/GenBank/DDBJ whole genome shotgun (WGS) entry which is preliminary data.</text>
</comment>
<evidence type="ECO:0000313" key="2">
    <source>
        <dbReference type="Proteomes" id="UP000490386"/>
    </source>
</evidence>
<dbReference type="RefSeq" id="WP_151422986.1">
    <property type="nucleotide sequence ID" value="NZ_WBJX01000001.1"/>
</dbReference>
<name>A0A7J5B6M7_9MICO</name>
<reference evidence="1 2" key="1">
    <citation type="submission" date="2019-09" db="EMBL/GenBank/DDBJ databases">
        <title>Phylogeny of genus Pseudoclavibacter and closely related genus.</title>
        <authorList>
            <person name="Li Y."/>
        </authorList>
    </citation>
    <scope>NUCLEOTIDE SEQUENCE [LARGE SCALE GENOMIC DNA]</scope>
    <source>
        <strain evidence="1 2">THG-MD12</strain>
    </source>
</reference>
<dbReference type="EMBL" id="WBJX01000001">
    <property type="protein sequence ID" value="KAB1639845.1"/>
    <property type="molecule type" value="Genomic_DNA"/>
</dbReference>
<keyword evidence="2" id="KW-1185">Reference proteome</keyword>
<dbReference type="Proteomes" id="UP000490386">
    <property type="component" value="Unassembled WGS sequence"/>
</dbReference>
<gene>
    <name evidence="1" type="ORF">F8O03_05920</name>
</gene>
<dbReference type="AlphaFoldDB" id="A0A7J5B6M7"/>
<proteinExistence type="predicted"/>
<accession>A0A7J5B6M7</accession>
<protein>
    <submittedName>
        <fullName evidence="1">Uncharacterized protein</fullName>
    </submittedName>
</protein>